<organism evidence="2 3">
    <name type="scientific">Microdochium bolleyi</name>
    <dbReference type="NCBI Taxonomy" id="196109"/>
    <lineage>
        <taxon>Eukaryota</taxon>
        <taxon>Fungi</taxon>
        <taxon>Dikarya</taxon>
        <taxon>Ascomycota</taxon>
        <taxon>Pezizomycotina</taxon>
        <taxon>Sordariomycetes</taxon>
        <taxon>Xylariomycetidae</taxon>
        <taxon>Xylariales</taxon>
        <taxon>Microdochiaceae</taxon>
        <taxon>Microdochium</taxon>
    </lineage>
</organism>
<evidence type="ECO:0000313" key="3">
    <source>
        <dbReference type="Proteomes" id="UP000070501"/>
    </source>
</evidence>
<dbReference type="Proteomes" id="UP000070501">
    <property type="component" value="Unassembled WGS sequence"/>
</dbReference>
<keyword evidence="3" id="KW-1185">Reference proteome</keyword>
<dbReference type="OrthoDB" id="2951834at2759"/>
<dbReference type="Pfam" id="PF24864">
    <property type="entry name" value="DUF7730"/>
    <property type="match status" value="1"/>
</dbReference>
<feature type="domain" description="DUF7730" evidence="1">
    <location>
        <begin position="41"/>
        <end position="112"/>
    </location>
</feature>
<dbReference type="PANTHER" id="PTHR42085:SF4">
    <property type="entry name" value="F-BOX DOMAIN-CONTAINING PROTEIN"/>
    <property type="match status" value="1"/>
</dbReference>
<dbReference type="InterPro" id="IPR038883">
    <property type="entry name" value="AN11006-like"/>
</dbReference>
<dbReference type="EMBL" id="KQ964293">
    <property type="protein sequence ID" value="KXJ85158.1"/>
    <property type="molecule type" value="Genomic_DNA"/>
</dbReference>
<sequence length="197" mass="22342">MAAGLSEPSRLPGSFLLLPCELRLKIYRNLLLEPPSTDQKCPRAHSSAAILRTNRQIYSEAMPVLYSENEFLAHESMLTSWPRLTRFLEPVRYAESSPMIRTLLTRFRIRLRLDVDPRFTASEAATHFSGRYEVVVEVLRPSWRSGPLGTGPPENLRLFEGVRGVRRARVEGSLGGIKDYAHWLQGLMMSPPKGVDH</sequence>
<dbReference type="InterPro" id="IPR056632">
    <property type="entry name" value="DUF7730"/>
</dbReference>
<name>A0A136IK62_9PEZI</name>
<proteinExistence type="predicted"/>
<reference evidence="3" key="1">
    <citation type="submission" date="2016-02" db="EMBL/GenBank/DDBJ databases">
        <title>Draft genome sequence of Microdochium bolleyi, a fungal endophyte of beachgrass.</title>
        <authorList>
            <consortium name="DOE Joint Genome Institute"/>
            <person name="David A.S."/>
            <person name="May G."/>
            <person name="Haridas S."/>
            <person name="Lim J."/>
            <person name="Wang M."/>
            <person name="Labutti K."/>
            <person name="Lipzen A."/>
            <person name="Barry K."/>
            <person name="Grigoriev I.V."/>
        </authorList>
    </citation>
    <scope>NUCLEOTIDE SEQUENCE [LARGE SCALE GENOMIC DNA]</scope>
    <source>
        <strain evidence="3">J235TASD1</strain>
    </source>
</reference>
<dbReference type="PANTHER" id="PTHR42085">
    <property type="entry name" value="F-BOX DOMAIN-CONTAINING PROTEIN"/>
    <property type="match status" value="1"/>
</dbReference>
<evidence type="ECO:0000259" key="1">
    <source>
        <dbReference type="Pfam" id="PF24864"/>
    </source>
</evidence>
<gene>
    <name evidence="2" type="ORF">Micbo1qcDRAFT_128483</name>
</gene>
<evidence type="ECO:0000313" key="2">
    <source>
        <dbReference type="EMBL" id="KXJ85158.1"/>
    </source>
</evidence>
<dbReference type="AlphaFoldDB" id="A0A136IK62"/>
<protein>
    <recommendedName>
        <fullName evidence="1">DUF7730 domain-containing protein</fullName>
    </recommendedName>
</protein>
<dbReference type="InParanoid" id="A0A136IK62"/>
<accession>A0A136IK62</accession>